<dbReference type="EMBL" id="JAQQXR010000005">
    <property type="protein sequence ID" value="MDC8758727.1"/>
    <property type="molecule type" value="Genomic_DNA"/>
</dbReference>
<dbReference type="InterPro" id="IPR041168">
    <property type="entry name" value="LodA_N"/>
</dbReference>
<comment type="caution">
    <text evidence="3">The sequence shown here is derived from an EMBL/GenBank/DDBJ whole genome shotgun (WGS) entry which is preliminary data.</text>
</comment>
<evidence type="ECO:0000313" key="4">
    <source>
        <dbReference type="Proteomes" id="UP001221208"/>
    </source>
</evidence>
<feature type="domain" description="L-Lysine epsilon oxidase N-terminal" evidence="1">
    <location>
        <begin position="10"/>
        <end position="274"/>
    </location>
</feature>
<dbReference type="RefSeq" id="WP_273671467.1">
    <property type="nucleotide sequence ID" value="NZ_JAQQXR010000005.1"/>
</dbReference>
<accession>A0ABT5K4P9</accession>
<dbReference type="EC" id="1.4.3.20" evidence="3"/>
<reference evidence="3 4" key="1">
    <citation type="submission" date="2022-10" db="EMBL/GenBank/DDBJ databases">
        <title>Janthinobacterium sp. hw3 Genome sequencing.</title>
        <authorList>
            <person name="Park S."/>
        </authorList>
    </citation>
    <scope>NUCLEOTIDE SEQUENCE [LARGE SCALE GENOMIC DNA]</scope>
    <source>
        <strain evidence="4">hw3</strain>
    </source>
</reference>
<dbReference type="CDD" id="cd14732">
    <property type="entry name" value="LodA"/>
    <property type="match status" value="1"/>
</dbReference>
<dbReference type="Pfam" id="PF17990">
    <property type="entry name" value="LodA_N"/>
    <property type="match status" value="1"/>
</dbReference>
<dbReference type="Pfam" id="PF18417">
    <property type="entry name" value="LodA_C"/>
    <property type="match status" value="1"/>
</dbReference>
<keyword evidence="3" id="KW-0560">Oxidoreductase</keyword>
<sequence>MATNSIYRIHPSIGVARVGNSPDEFYLAPDSIGGLPIEVDASNNPLRDAGGASVKVTQFKDNQGRVKRQAATFAIYRSDPANPGVEVPVDLSDPEIASIEWTVHLANKKAAWWDFVPLLGDLMFGPDNSYETWQNPPPAWNVGDSAWTNFRNSDTSGAQRQSLIIDPGPRTVSLPGQRAEFIKESVPPEYTFASFPDPAKVTQGLPVRSLGEIRSDSRGNLLVMGGFGNAGGSESITGFGGGDTWHDDIADGPVTARVTLNGGAVLELQAWAVIGSPKFAPELVNISTWDDVATDCALKYLGARPDIYNADRPEWADNEGWNPNYIVNYWQDIKPFLNRIADYQWVATVPSMTAFINPPFDPLDASEATKAQREAFLGYFRKPSQRRMATQEAPAGFTDGQNQQLFSAATDPDPAAGIPLMPLNSGTNSVRNNVIDKFSVLTDTQYYLLQQWARGCFSSQAPALSIPGVHPLDQVGVGNCVGEPMCPGIEVTWSVRNPTVYAAPFVIRHRHAQEYYYQNGLSWQEDETAPADWNAPTIGLGCEPGDLTKRMAIPWQADFFDCSVQFINFDNPNIVKDPISMIPVPPTYYAYWWPPQSPWNVLSGASTVEEQKVSGIPAGLQVLYSRGINSFTQMITAWKYLGFVLNQNTDPLHGRQYPYFVEKERNHDRYHVASVAVGNVSSFVTGDDSNFYPAWFLKDEDPQTHNGDTPRKLLVARRGRTSR</sequence>
<protein>
    <submittedName>
        <fullName evidence="3">CTQ-dependent lysine 6-oxidase LodA</fullName>
        <ecNumber evidence="3">1.4.3.20</ecNumber>
    </submittedName>
</protein>
<feature type="domain" description="L-lysine epsilon oxidase C-terminal" evidence="2">
    <location>
        <begin position="422"/>
        <end position="575"/>
    </location>
</feature>
<dbReference type="InterPro" id="IPR033797">
    <property type="entry name" value="LodA"/>
</dbReference>
<evidence type="ECO:0000259" key="1">
    <source>
        <dbReference type="Pfam" id="PF17990"/>
    </source>
</evidence>
<dbReference type="InterPro" id="IPR041173">
    <property type="entry name" value="LodA_C"/>
</dbReference>
<organism evidence="3 4">
    <name type="scientific">Janthinobacterium fluminis</name>
    <dbReference type="NCBI Taxonomy" id="2987524"/>
    <lineage>
        <taxon>Bacteria</taxon>
        <taxon>Pseudomonadati</taxon>
        <taxon>Pseudomonadota</taxon>
        <taxon>Betaproteobacteria</taxon>
        <taxon>Burkholderiales</taxon>
        <taxon>Oxalobacteraceae</taxon>
        <taxon>Janthinobacterium</taxon>
    </lineage>
</organism>
<dbReference type="Proteomes" id="UP001221208">
    <property type="component" value="Unassembled WGS sequence"/>
</dbReference>
<dbReference type="NCBIfam" id="NF038172">
    <property type="entry name" value="Lys_ox_CTQ_LodA"/>
    <property type="match status" value="1"/>
</dbReference>
<evidence type="ECO:0000259" key="2">
    <source>
        <dbReference type="Pfam" id="PF18417"/>
    </source>
</evidence>
<keyword evidence="4" id="KW-1185">Reference proteome</keyword>
<evidence type="ECO:0000313" key="3">
    <source>
        <dbReference type="EMBL" id="MDC8758727.1"/>
    </source>
</evidence>
<proteinExistence type="predicted"/>
<name>A0ABT5K4P9_9BURK</name>
<gene>
    <name evidence="3" type="primary">lodA</name>
    <name evidence="3" type="ORF">OIK44_14175</name>
</gene>
<dbReference type="GO" id="GO:0033736">
    <property type="term" value="F:L-lysine 6-oxidase activity"/>
    <property type="evidence" value="ECO:0007669"/>
    <property type="project" value="UniProtKB-EC"/>
</dbReference>